<dbReference type="Gene3D" id="3.50.50.100">
    <property type="match status" value="1"/>
</dbReference>
<organism evidence="6">
    <name type="scientific">Chrysotila carterae</name>
    <name type="common">Marine alga</name>
    <name type="synonym">Syracosphaera carterae</name>
    <dbReference type="NCBI Taxonomy" id="13221"/>
    <lineage>
        <taxon>Eukaryota</taxon>
        <taxon>Haptista</taxon>
        <taxon>Haptophyta</taxon>
        <taxon>Prymnesiophyceae</taxon>
        <taxon>Isochrysidales</taxon>
        <taxon>Isochrysidaceae</taxon>
        <taxon>Chrysotila</taxon>
    </lineage>
</organism>
<keyword evidence="4" id="KW-0560">Oxidoreductase</keyword>
<dbReference type="GO" id="GO:0005737">
    <property type="term" value="C:cytoplasm"/>
    <property type="evidence" value="ECO:0007669"/>
    <property type="project" value="TreeGrafter"/>
</dbReference>
<evidence type="ECO:0000259" key="5">
    <source>
        <dbReference type="Pfam" id="PF07992"/>
    </source>
</evidence>
<dbReference type="SUPFAM" id="SSF51905">
    <property type="entry name" value="FAD/NAD(P)-binding domain"/>
    <property type="match status" value="1"/>
</dbReference>
<evidence type="ECO:0000256" key="1">
    <source>
        <dbReference type="ARBA" id="ARBA00006442"/>
    </source>
</evidence>
<evidence type="ECO:0000256" key="4">
    <source>
        <dbReference type="ARBA" id="ARBA00023002"/>
    </source>
</evidence>
<dbReference type="PANTHER" id="PTHR43735">
    <property type="entry name" value="APOPTOSIS-INDUCING FACTOR 1"/>
    <property type="match status" value="1"/>
</dbReference>
<keyword evidence="3" id="KW-0274">FAD</keyword>
<proteinExistence type="inferred from homology"/>
<dbReference type="EMBL" id="HBIZ01057214">
    <property type="protein sequence ID" value="CAE0783453.1"/>
    <property type="molecule type" value="Transcribed_RNA"/>
</dbReference>
<protein>
    <recommendedName>
        <fullName evidence="5">FAD/NAD(P)-binding domain-containing protein</fullName>
    </recommendedName>
</protein>
<dbReference type="GO" id="GO:0050660">
    <property type="term" value="F:flavin adenine dinucleotide binding"/>
    <property type="evidence" value="ECO:0007669"/>
    <property type="project" value="TreeGrafter"/>
</dbReference>
<gene>
    <name evidence="6" type="ORF">PCAR00345_LOCUS36157</name>
</gene>
<dbReference type="AlphaFoldDB" id="A0A7S4C0X6"/>
<name>A0A7S4C0X6_CHRCT</name>
<dbReference type="InterPro" id="IPR036188">
    <property type="entry name" value="FAD/NAD-bd_sf"/>
</dbReference>
<dbReference type="GO" id="GO:0004174">
    <property type="term" value="F:electron-transferring-flavoprotein dehydrogenase activity"/>
    <property type="evidence" value="ECO:0007669"/>
    <property type="project" value="TreeGrafter"/>
</dbReference>
<evidence type="ECO:0000256" key="2">
    <source>
        <dbReference type="ARBA" id="ARBA00022630"/>
    </source>
</evidence>
<feature type="domain" description="FAD/NAD(P)-binding" evidence="5">
    <location>
        <begin position="5"/>
        <end position="109"/>
    </location>
</feature>
<dbReference type="PANTHER" id="PTHR43735:SF3">
    <property type="entry name" value="FERROPTOSIS SUPPRESSOR PROTEIN 1"/>
    <property type="match status" value="1"/>
</dbReference>
<evidence type="ECO:0000313" key="6">
    <source>
        <dbReference type="EMBL" id="CAE0783453.1"/>
    </source>
</evidence>
<sequence length="222" mass="23979">MLPSVGVKVERWMKRRGVRLVLGVGVEGAMRDNGCTLSDGRELTADIVYPCTGFKPNSAVLRAHFAEHLDPSGAVIVNDHLQLRGHPRIYALGDVMVHGASGEAKLGHTAELNAHCAAANIRRQMLGLKLLTYPHGATGIDRSPRIFCVSLGKHDAVLAFNQLVLAGPLAAITKWMLEWTKVKACDAQPVGLLFWRVADYMSVLLTRTLLPLESRAAAAATA</sequence>
<accession>A0A7S4C0X6</accession>
<dbReference type="Pfam" id="PF07992">
    <property type="entry name" value="Pyr_redox_2"/>
    <property type="match status" value="1"/>
</dbReference>
<evidence type="ECO:0000256" key="3">
    <source>
        <dbReference type="ARBA" id="ARBA00022827"/>
    </source>
</evidence>
<dbReference type="InterPro" id="IPR023753">
    <property type="entry name" value="FAD/NAD-binding_dom"/>
</dbReference>
<reference evidence="6" key="1">
    <citation type="submission" date="2021-01" db="EMBL/GenBank/DDBJ databases">
        <authorList>
            <person name="Corre E."/>
            <person name="Pelletier E."/>
            <person name="Niang G."/>
            <person name="Scheremetjew M."/>
            <person name="Finn R."/>
            <person name="Kale V."/>
            <person name="Holt S."/>
            <person name="Cochrane G."/>
            <person name="Meng A."/>
            <person name="Brown T."/>
            <person name="Cohen L."/>
        </authorList>
    </citation>
    <scope>NUCLEOTIDE SEQUENCE</scope>
    <source>
        <strain evidence="6">CCMP645</strain>
    </source>
</reference>
<keyword evidence="2" id="KW-0285">Flavoprotein</keyword>
<comment type="similarity">
    <text evidence="1">Belongs to the FAD-dependent oxidoreductase family.</text>
</comment>